<protein>
    <submittedName>
        <fullName evidence="1">Uncharacterized protein</fullName>
    </submittedName>
</protein>
<proteinExistence type="predicted"/>
<dbReference type="EMBL" id="VCAU01000371">
    <property type="protein sequence ID" value="KAF9882543.1"/>
    <property type="molecule type" value="Genomic_DNA"/>
</dbReference>
<feature type="non-terminal residue" evidence="1">
    <location>
        <position position="1"/>
    </location>
</feature>
<reference evidence="1" key="1">
    <citation type="journal article" date="2019" name="Beilstein J. Org. Chem.">
        <title>Nanangenines: drimane sesquiterpenoids as the dominant metabolite cohort of a novel Australian fungus, Aspergillus nanangensis.</title>
        <authorList>
            <person name="Lacey H.J."/>
            <person name="Gilchrist C.L.M."/>
            <person name="Crombie A."/>
            <person name="Kalaitzis J.A."/>
            <person name="Vuong D."/>
            <person name="Rutledge P.J."/>
            <person name="Turner P."/>
            <person name="Pitt J.I."/>
            <person name="Lacey E."/>
            <person name="Chooi Y.H."/>
            <person name="Piggott A.M."/>
        </authorList>
    </citation>
    <scope>NUCLEOTIDE SEQUENCE</scope>
    <source>
        <strain evidence="1">MST-FP2251</strain>
    </source>
</reference>
<dbReference type="Proteomes" id="UP001194746">
    <property type="component" value="Unassembled WGS sequence"/>
</dbReference>
<sequence>FICRSNGVMQNHRREKHQDQDGSWKCGRQSTISCQRFYPTQAGSRLFEISCSEPPTGSMTQATASLITPAAIIRARVEQALLEGQAVTEQAHGQVPTVDPHPTAVSPWLELTRWPEYLRGQDLTAIALLGCLPDATSEPLLEQFIASTQRLIDQAYCSIKEDRINEFDQIAINTFFRRPGIWNRPIQIYLRPATYRRYCQVWQRLVCFAYRSSRTDQPISLRHQLNTAQFAALDQMEVYSQQLVDLSTQRLDLDSSLRA</sequence>
<gene>
    <name evidence="1" type="ORF">FE257_007498</name>
</gene>
<evidence type="ECO:0000313" key="2">
    <source>
        <dbReference type="Proteomes" id="UP001194746"/>
    </source>
</evidence>
<keyword evidence="2" id="KW-1185">Reference proteome</keyword>
<organism evidence="1 2">
    <name type="scientific">Aspergillus nanangensis</name>
    <dbReference type="NCBI Taxonomy" id="2582783"/>
    <lineage>
        <taxon>Eukaryota</taxon>
        <taxon>Fungi</taxon>
        <taxon>Dikarya</taxon>
        <taxon>Ascomycota</taxon>
        <taxon>Pezizomycotina</taxon>
        <taxon>Eurotiomycetes</taxon>
        <taxon>Eurotiomycetidae</taxon>
        <taxon>Eurotiales</taxon>
        <taxon>Aspergillaceae</taxon>
        <taxon>Aspergillus</taxon>
        <taxon>Aspergillus subgen. Circumdati</taxon>
    </lineage>
</organism>
<evidence type="ECO:0000313" key="1">
    <source>
        <dbReference type="EMBL" id="KAF9882543.1"/>
    </source>
</evidence>
<accession>A0AAD4CAY7</accession>
<dbReference type="AlphaFoldDB" id="A0AAD4CAY7"/>
<feature type="non-terminal residue" evidence="1">
    <location>
        <position position="259"/>
    </location>
</feature>
<comment type="caution">
    <text evidence="1">The sequence shown here is derived from an EMBL/GenBank/DDBJ whole genome shotgun (WGS) entry which is preliminary data.</text>
</comment>
<name>A0AAD4CAY7_ASPNN</name>
<reference evidence="1" key="2">
    <citation type="submission" date="2020-02" db="EMBL/GenBank/DDBJ databases">
        <authorList>
            <person name="Gilchrist C.L.M."/>
            <person name="Chooi Y.-H."/>
        </authorList>
    </citation>
    <scope>NUCLEOTIDE SEQUENCE</scope>
    <source>
        <strain evidence="1">MST-FP2251</strain>
    </source>
</reference>